<dbReference type="Gene3D" id="3.20.20.140">
    <property type="entry name" value="Metal-dependent hydrolases"/>
    <property type="match status" value="1"/>
</dbReference>
<dbReference type="InterPro" id="IPR016195">
    <property type="entry name" value="Pol/histidinol_Pase-like"/>
</dbReference>
<dbReference type="AlphaFoldDB" id="A0AAU9C5B2"/>
<dbReference type="EMBL" id="AP024718">
    <property type="protein sequence ID" value="BCX88354.1"/>
    <property type="molecule type" value="Genomic_DNA"/>
</dbReference>
<reference evidence="3" key="1">
    <citation type="journal article" date="2024" name="Int. J. Syst. Evol. Microbiol.">
        <title>Methylomarinovum tepidoasis sp. nov., a moderately thermophilic methanotroph of the family Methylothermaceae isolated from a deep-sea hydrothermal field.</title>
        <authorList>
            <person name="Hirayama H."/>
            <person name="Takaki Y."/>
            <person name="Abe M."/>
            <person name="Miyazaki M."/>
            <person name="Uematsu K."/>
            <person name="Matsui Y."/>
            <person name="Takai K."/>
        </authorList>
    </citation>
    <scope>NUCLEOTIDE SEQUENCE [LARGE SCALE GENOMIC DNA]</scope>
    <source>
        <strain evidence="3">IN45</strain>
    </source>
</reference>
<sequence>MTSAFDLHCHSTASDGALSPPQVVSRAAANGVRHLALTDHDSVAGIASARRAAEALGVRLIAGVEISVTWERRCFHILGLGVDPTNEILCRGLAGLQRIRRERAAAMAENLARHGIEGSLAAVEEMAGGGMITRTHFARFLVAQDYAASVADVFDRYLVRGKPGYVATRWAGLEEALEWIRAAGGVAVLAHPLRYQLTASWLRRFLSAFQSAGGVGLEVVSGNSSPNQIATCADYARRYRLAGSVGSDFHDPAFPWIDLGRLAPLPPGVEPVWNAFNL</sequence>
<dbReference type="SUPFAM" id="SSF89550">
    <property type="entry name" value="PHP domain-like"/>
    <property type="match status" value="1"/>
</dbReference>
<dbReference type="KEGG" id="meiy:MIN45_P0723"/>
<name>A0AAU9C5B2_9GAMM</name>
<evidence type="ECO:0000259" key="1">
    <source>
        <dbReference type="SMART" id="SM00481"/>
    </source>
</evidence>
<protein>
    <submittedName>
        <fullName evidence="2">3',5'-nucleoside bisphosphate phosphatase</fullName>
        <ecNumber evidence="2">3.1.3.97</ecNumber>
    </submittedName>
</protein>
<keyword evidence="2" id="KW-0378">Hydrolase</keyword>
<dbReference type="RefSeq" id="WP_286293472.1">
    <property type="nucleotide sequence ID" value="NZ_AP024718.1"/>
</dbReference>
<gene>
    <name evidence="2" type="ORF">MIN45_P0723</name>
</gene>
<dbReference type="SMART" id="SM00481">
    <property type="entry name" value="POLIIIAc"/>
    <property type="match status" value="1"/>
</dbReference>
<dbReference type="Gene3D" id="1.10.150.650">
    <property type="match status" value="1"/>
</dbReference>
<dbReference type="PANTHER" id="PTHR42924">
    <property type="entry name" value="EXONUCLEASE"/>
    <property type="match status" value="1"/>
</dbReference>
<dbReference type="Pfam" id="PF02811">
    <property type="entry name" value="PHP"/>
    <property type="match status" value="1"/>
</dbReference>
<organism evidence="2 3">
    <name type="scientific">Methylomarinovum tepidoasis</name>
    <dbReference type="NCBI Taxonomy" id="2840183"/>
    <lineage>
        <taxon>Bacteria</taxon>
        <taxon>Pseudomonadati</taxon>
        <taxon>Pseudomonadota</taxon>
        <taxon>Gammaproteobacteria</taxon>
        <taxon>Methylococcales</taxon>
        <taxon>Methylothermaceae</taxon>
        <taxon>Methylomarinovum</taxon>
    </lineage>
</organism>
<dbReference type="GO" id="GO:0097657">
    <property type="term" value="F:3',5'-nucleotide bisphosphate phosphatase activity"/>
    <property type="evidence" value="ECO:0007669"/>
    <property type="project" value="UniProtKB-EC"/>
</dbReference>
<dbReference type="InterPro" id="IPR003141">
    <property type="entry name" value="Pol/His_phosphatase_N"/>
</dbReference>
<keyword evidence="3" id="KW-1185">Reference proteome</keyword>
<proteinExistence type="predicted"/>
<dbReference type="GO" id="GO:0004534">
    <property type="term" value="F:5'-3' RNA exonuclease activity"/>
    <property type="evidence" value="ECO:0007669"/>
    <property type="project" value="TreeGrafter"/>
</dbReference>
<dbReference type="InterPro" id="IPR052018">
    <property type="entry name" value="PHP_domain"/>
</dbReference>
<dbReference type="Proteomes" id="UP001321450">
    <property type="component" value="Chromosome"/>
</dbReference>
<evidence type="ECO:0000313" key="3">
    <source>
        <dbReference type="Proteomes" id="UP001321450"/>
    </source>
</evidence>
<accession>A0AAU9C5B2</accession>
<dbReference type="EC" id="3.1.3.97" evidence="2"/>
<dbReference type="CDD" id="cd07438">
    <property type="entry name" value="PHP_HisPPase_AMP"/>
    <property type="match status" value="1"/>
</dbReference>
<dbReference type="GO" id="GO:0035312">
    <property type="term" value="F:5'-3' DNA exonuclease activity"/>
    <property type="evidence" value="ECO:0007669"/>
    <property type="project" value="TreeGrafter"/>
</dbReference>
<dbReference type="PANTHER" id="PTHR42924:SF3">
    <property type="entry name" value="POLYMERASE_HISTIDINOL PHOSPHATASE N-TERMINAL DOMAIN-CONTAINING PROTEIN"/>
    <property type="match status" value="1"/>
</dbReference>
<evidence type="ECO:0000313" key="2">
    <source>
        <dbReference type="EMBL" id="BCX88354.1"/>
    </source>
</evidence>
<dbReference type="InterPro" id="IPR004013">
    <property type="entry name" value="PHP_dom"/>
</dbReference>
<feature type="domain" description="Polymerase/histidinol phosphatase N-terminal" evidence="1">
    <location>
        <begin position="5"/>
        <end position="70"/>
    </location>
</feature>